<dbReference type="InterPro" id="IPR002895">
    <property type="entry name" value="Paramecium_SA"/>
</dbReference>
<keyword evidence="1" id="KW-0732">Signal</keyword>
<dbReference type="OrthoDB" id="294497at2759"/>
<dbReference type="AlphaFoldDB" id="A0A8S1UXX0"/>
<proteinExistence type="predicted"/>
<organism evidence="2 3">
    <name type="scientific">Paramecium pentaurelia</name>
    <dbReference type="NCBI Taxonomy" id="43138"/>
    <lineage>
        <taxon>Eukaryota</taxon>
        <taxon>Sar</taxon>
        <taxon>Alveolata</taxon>
        <taxon>Ciliophora</taxon>
        <taxon>Intramacronucleata</taxon>
        <taxon>Oligohymenophorea</taxon>
        <taxon>Peniculida</taxon>
        <taxon>Parameciidae</taxon>
        <taxon>Paramecium</taxon>
    </lineage>
</organism>
<evidence type="ECO:0000313" key="2">
    <source>
        <dbReference type="EMBL" id="CAD8169561.1"/>
    </source>
</evidence>
<sequence>MKSILIVFITFTIINSTPLTCTEALTITECKDIINGIYECIWYENTCQLKTCQNSQIPCDGQVYNGELCTTNRQGCQSVKNCSDIDNQQSCSSLKPYGIECYWQDSCIVKNCSHNSKSNCKLTNGEQCIYQNQNCSSINKCTDIIEKSSCLASQILKLNCIWIDDQCLTDSCKAIQSKENCFKSIRNSEKCFFTQNRDEDNYCLSCSQLNEQCKCNQYSIFGCQWQNNSCQELSLKLSCNAYQNEIQCVDDKQCVWYKPMNKCLTNQEASENDRACDIYIYGSILHIWTLIILIIFW</sequence>
<comment type="caution">
    <text evidence="2">The sequence shown here is derived from an EMBL/GenBank/DDBJ whole genome shotgun (WGS) entry which is preliminary data.</text>
</comment>
<keyword evidence="3" id="KW-1185">Reference proteome</keyword>
<dbReference type="EMBL" id="CAJJDO010000051">
    <property type="protein sequence ID" value="CAD8169561.1"/>
    <property type="molecule type" value="Genomic_DNA"/>
</dbReference>
<accession>A0A8S1UXX0</accession>
<feature type="signal peptide" evidence="1">
    <location>
        <begin position="1"/>
        <end position="16"/>
    </location>
</feature>
<feature type="chain" id="PRO_5035948309" description="Transmembrane protein" evidence="1">
    <location>
        <begin position="17"/>
        <end position="297"/>
    </location>
</feature>
<evidence type="ECO:0000256" key="1">
    <source>
        <dbReference type="SAM" id="SignalP"/>
    </source>
</evidence>
<evidence type="ECO:0008006" key="4">
    <source>
        <dbReference type="Google" id="ProtNLM"/>
    </source>
</evidence>
<gene>
    <name evidence="2" type="ORF">PPENT_87.1.T0510133</name>
</gene>
<protein>
    <recommendedName>
        <fullName evidence="4">Transmembrane protein</fullName>
    </recommendedName>
</protein>
<name>A0A8S1UXX0_9CILI</name>
<dbReference type="Proteomes" id="UP000689195">
    <property type="component" value="Unassembled WGS sequence"/>
</dbReference>
<reference evidence="2" key="1">
    <citation type="submission" date="2021-01" db="EMBL/GenBank/DDBJ databases">
        <authorList>
            <consortium name="Genoscope - CEA"/>
            <person name="William W."/>
        </authorList>
    </citation>
    <scope>NUCLEOTIDE SEQUENCE</scope>
</reference>
<dbReference type="Pfam" id="PF01508">
    <property type="entry name" value="Paramecium_SA"/>
    <property type="match status" value="1"/>
</dbReference>
<evidence type="ECO:0000313" key="3">
    <source>
        <dbReference type="Proteomes" id="UP000689195"/>
    </source>
</evidence>